<evidence type="ECO:0000259" key="1">
    <source>
        <dbReference type="PROSITE" id="PS50235"/>
    </source>
</evidence>
<dbReference type="EMBL" id="LODT01000031">
    <property type="protein sequence ID" value="KYQ92044.1"/>
    <property type="molecule type" value="Genomic_DNA"/>
</dbReference>
<dbReference type="PANTHER" id="PTHR15048">
    <property type="entry name" value="STARCH-BINDING DOMAIN-CONTAINING PROTEIN 1"/>
    <property type="match status" value="1"/>
</dbReference>
<dbReference type="PANTHER" id="PTHR15048:SF0">
    <property type="entry name" value="STARCH-BINDING DOMAIN-CONTAINING PROTEIN 1"/>
    <property type="match status" value="1"/>
</dbReference>
<dbReference type="PROSITE" id="PS00973">
    <property type="entry name" value="USP_2"/>
    <property type="match status" value="1"/>
</dbReference>
<dbReference type="GO" id="GO:0016020">
    <property type="term" value="C:membrane"/>
    <property type="evidence" value="ECO:0007669"/>
    <property type="project" value="TreeGrafter"/>
</dbReference>
<accession>A0A151ZDS9</accession>
<dbReference type="InterPro" id="IPR001394">
    <property type="entry name" value="Peptidase_C19_UCH"/>
</dbReference>
<dbReference type="GO" id="GO:0016579">
    <property type="term" value="P:protein deubiquitination"/>
    <property type="evidence" value="ECO:0007669"/>
    <property type="project" value="InterPro"/>
</dbReference>
<evidence type="ECO:0000313" key="3">
    <source>
        <dbReference type="EMBL" id="KYQ92044.1"/>
    </source>
</evidence>
<dbReference type="SUPFAM" id="SSF54001">
    <property type="entry name" value="Cysteine proteinases"/>
    <property type="match status" value="1"/>
</dbReference>
<sequence length="736" mass="84465">MKKRVTIRFYIQKRIEYGGYLKVCGSVPGLGEWSIDQAVNMTWSNNDWWSGEFQFEAISTLPKNNFKLETPYYQYKNNTNTSNSNMYPYYESMNFNSFGSTTTTSNRSSRNNSFSHIPLPLHNRGRHQMFDDINSFKMKSFIEEEYQEEYDHPVLASNNIEIEEEIITDYTDSMGTTPTSFLESGDYASSVQSSIVNSISCTSGGGVQEGSSQYQLNNNQSLSPQLKGISPQLIDIEYKYIQFENYKSTWESCKNHKLSFMLWSNQTKGDEEEIFIEIRDEWNGGSGIFPTLDFQSKLMNDISALPESDQKSNTNGQQDKKPYSFLQPFDPHPIPLYPGQICTFIVIDEGNSEIHSVNLVSNFFGSESQKSIRMNPITQAGSIGNTLWIGQVYAPQPMKFDYRYVVVSNNNSGIYWEKEIRTFSPSDKNHTLVINNDGPLRISDASLSWIKTGFVGLLEYNFNCSILCIVQLLYHIPALKNTIIQLRAKIGFPITQCLGNIFTSMEMGFQTTDINPLQLQIGSQDAAEIYNIITTSLLNEISTISKNTNNNNLTISNIFEGEIIQKSYYKDENGVIINDQVHYNHEKFINLILPVKGFESLEESLEFYKHTTETFDNKCIFESFISFSSLPSTLIIQLDRTDYEFKKTIKASNLFTFPKKLTVQDQHYYKLVGVLHHIGDSFYEQGHFCYYVKKSKKWFKCDGSSISISNQEDAIFSNFSNSYPFYQKIVKEVEQN</sequence>
<dbReference type="Pfam" id="PF00686">
    <property type="entry name" value="CBM_20"/>
    <property type="match status" value="1"/>
</dbReference>
<dbReference type="PROSITE" id="PS51166">
    <property type="entry name" value="CBM20"/>
    <property type="match status" value="1"/>
</dbReference>
<dbReference type="OMA" id="IEIRDEW"/>
<dbReference type="GO" id="GO:2001070">
    <property type="term" value="F:starch binding"/>
    <property type="evidence" value="ECO:0007669"/>
    <property type="project" value="InterPro"/>
</dbReference>
<dbReference type="STRING" id="361077.A0A151ZDS9"/>
<feature type="domain" description="USP" evidence="1">
    <location>
        <begin position="455"/>
        <end position="729"/>
    </location>
</feature>
<dbReference type="GO" id="GO:0004843">
    <property type="term" value="F:cysteine-type deubiquitinase activity"/>
    <property type="evidence" value="ECO:0007669"/>
    <property type="project" value="InterPro"/>
</dbReference>
<dbReference type="InterPro" id="IPR013783">
    <property type="entry name" value="Ig-like_fold"/>
</dbReference>
<dbReference type="InterPro" id="IPR028889">
    <property type="entry name" value="USP"/>
</dbReference>
<protein>
    <submittedName>
        <fullName evidence="3">Carbohydrate-binding domain-containing protein</fullName>
    </submittedName>
</protein>
<evidence type="ECO:0000259" key="2">
    <source>
        <dbReference type="PROSITE" id="PS51166"/>
    </source>
</evidence>
<proteinExistence type="predicted"/>
<gene>
    <name evidence="3" type="ORF">DLAC_06874</name>
</gene>
<dbReference type="Gene3D" id="2.60.40.10">
    <property type="entry name" value="Immunoglobulins"/>
    <property type="match status" value="1"/>
</dbReference>
<dbReference type="InterPro" id="IPR018200">
    <property type="entry name" value="USP_CS"/>
</dbReference>
<dbReference type="CDD" id="cd02257">
    <property type="entry name" value="Peptidase_C19"/>
    <property type="match status" value="1"/>
</dbReference>
<dbReference type="SUPFAM" id="SSF49452">
    <property type="entry name" value="Starch-binding domain-like"/>
    <property type="match status" value="2"/>
</dbReference>
<organism evidence="3 4">
    <name type="scientific">Tieghemostelium lacteum</name>
    <name type="common">Slime mold</name>
    <name type="synonym">Dictyostelium lacteum</name>
    <dbReference type="NCBI Taxonomy" id="361077"/>
    <lineage>
        <taxon>Eukaryota</taxon>
        <taxon>Amoebozoa</taxon>
        <taxon>Evosea</taxon>
        <taxon>Eumycetozoa</taxon>
        <taxon>Dictyostelia</taxon>
        <taxon>Dictyosteliales</taxon>
        <taxon>Raperosteliaceae</taxon>
        <taxon>Tieghemostelium</taxon>
    </lineage>
</organism>
<dbReference type="Gene3D" id="3.90.70.10">
    <property type="entry name" value="Cysteine proteinases"/>
    <property type="match status" value="1"/>
</dbReference>
<dbReference type="Pfam" id="PF00443">
    <property type="entry name" value="UCH"/>
    <property type="match status" value="1"/>
</dbReference>
<keyword evidence="4" id="KW-1185">Reference proteome</keyword>
<dbReference type="InterPro" id="IPR038765">
    <property type="entry name" value="Papain-like_cys_pep_sf"/>
</dbReference>
<dbReference type="PROSITE" id="PS50235">
    <property type="entry name" value="USP_3"/>
    <property type="match status" value="1"/>
</dbReference>
<dbReference type="AlphaFoldDB" id="A0A151ZDS9"/>
<dbReference type="FunCoup" id="A0A151ZDS9">
    <property type="interactions" value="407"/>
</dbReference>
<dbReference type="InterPro" id="IPR002044">
    <property type="entry name" value="CBM20"/>
</dbReference>
<dbReference type="SMART" id="SM01065">
    <property type="entry name" value="CBM_2"/>
    <property type="match status" value="1"/>
</dbReference>
<dbReference type="OrthoDB" id="550577at2759"/>
<feature type="domain" description="CBM20" evidence="2">
    <location>
        <begin position="1"/>
        <end position="116"/>
    </location>
</feature>
<dbReference type="InParanoid" id="A0A151ZDS9"/>
<dbReference type="Proteomes" id="UP000076078">
    <property type="component" value="Unassembled WGS sequence"/>
</dbReference>
<evidence type="ECO:0000313" key="4">
    <source>
        <dbReference type="Proteomes" id="UP000076078"/>
    </source>
</evidence>
<dbReference type="InterPro" id="IPR013784">
    <property type="entry name" value="Carb-bd-like_fold"/>
</dbReference>
<comment type="caution">
    <text evidence="3">The sequence shown here is derived from an EMBL/GenBank/DDBJ whole genome shotgun (WGS) entry which is preliminary data.</text>
</comment>
<reference evidence="3 4" key="1">
    <citation type="submission" date="2015-12" db="EMBL/GenBank/DDBJ databases">
        <title>Dictyostelia acquired genes for synthesis and detection of signals that induce cell-type specialization by lateral gene transfer from prokaryotes.</title>
        <authorList>
            <person name="Gloeckner G."/>
            <person name="Schaap P."/>
        </authorList>
    </citation>
    <scope>NUCLEOTIDE SEQUENCE [LARGE SCALE GENOMIC DNA]</scope>
    <source>
        <strain evidence="3 4">TK</strain>
    </source>
</reference>
<name>A0A151ZDS9_TIELA</name>